<dbReference type="Ensembl" id="ENSCMMT00000007050.1">
    <property type="protein sequence ID" value="ENSCMMP00000006339.1"/>
    <property type="gene ID" value="ENSCMMG00000004063.1"/>
</dbReference>
<organism evidence="2 3">
    <name type="scientific">Cairina moschata</name>
    <name type="common">Muscovy duck</name>
    <dbReference type="NCBI Taxonomy" id="8855"/>
    <lineage>
        <taxon>Eukaryota</taxon>
        <taxon>Metazoa</taxon>
        <taxon>Chordata</taxon>
        <taxon>Craniata</taxon>
        <taxon>Vertebrata</taxon>
        <taxon>Euteleostomi</taxon>
        <taxon>Archelosauria</taxon>
        <taxon>Archosauria</taxon>
        <taxon>Dinosauria</taxon>
        <taxon>Saurischia</taxon>
        <taxon>Theropoda</taxon>
        <taxon>Coelurosauria</taxon>
        <taxon>Aves</taxon>
        <taxon>Neognathae</taxon>
        <taxon>Galloanserae</taxon>
        <taxon>Anseriformes</taxon>
        <taxon>Anatidae</taxon>
        <taxon>Anatinae</taxon>
        <taxon>Cairina</taxon>
    </lineage>
</organism>
<feature type="region of interest" description="Disordered" evidence="1">
    <location>
        <begin position="212"/>
        <end position="253"/>
    </location>
</feature>
<accession>A0A8C3BHC2</accession>
<dbReference type="Proteomes" id="UP000694556">
    <property type="component" value="Unassembled WGS sequence"/>
</dbReference>
<protein>
    <submittedName>
        <fullName evidence="2">Uncharacterized protein</fullName>
    </submittedName>
</protein>
<sequence>MREQNFSLPLCPTPLWLLASSHCLLLITPLSFLLHARFHSCSFAFPLAQTSSCSNNCFHFTLPLPFRTAATSSPPFLPLVSLLSPSLWPLQPLWSFLPKLHVGPFPASPPCSAPRLDHQLLFLQHWHIYRESPPAGLGTWLGDTGRNSPRRCMGMGALARSVAHPEVLRVHVQLVAVQLRQLGEGVLDVVQVLHSISEGGEHFLAMGADHGVAKDGSGAGQVPEGGEEPLGPGGRRSAACRENGRHEHTHTPLAFPPCLQQFLHADAAEPMPRSRTYLARASAPHSSTLTLPQRPVMSCFSSADQCTMVSGGGWRVAAGGHGPCSGAADPWGLLSAAGSSSPPRAVGPLAGDGWGSASRALSTGWSVCSEVWPSREKP</sequence>
<proteinExistence type="predicted"/>
<name>A0A8C3BHC2_CAIMO</name>
<evidence type="ECO:0000313" key="2">
    <source>
        <dbReference type="Ensembl" id="ENSCMMP00000006339.1"/>
    </source>
</evidence>
<reference evidence="2" key="1">
    <citation type="submission" date="2025-08" db="UniProtKB">
        <authorList>
            <consortium name="Ensembl"/>
        </authorList>
    </citation>
    <scope>IDENTIFICATION</scope>
</reference>
<reference evidence="2" key="2">
    <citation type="submission" date="2025-09" db="UniProtKB">
        <authorList>
            <consortium name="Ensembl"/>
        </authorList>
    </citation>
    <scope>IDENTIFICATION</scope>
</reference>
<evidence type="ECO:0000256" key="1">
    <source>
        <dbReference type="SAM" id="MobiDB-lite"/>
    </source>
</evidence>
<evidence type="ECO:0000313" key="3">
    <source>
        <dbReference type="Proteomes" id="UP000694556"/>
    </source>
</evidence>
<keyword evidence="3" id="KW-1185">Reference proteome</keyword>
<dbReference type="AlphaFoldDB" id="A0A8C3BHC2"/>